<protein>
    <recommendedName>
        <fullName evidence="3">DUF1127 domain-containing protein</fullName>
    </recommendedName>
</protein>
<reference evidence="1 2" key="1">
    <citation type="journal article" date="2000" name="Arch. Microbiol.">
        <title>Rhodobaca bogoriensis gen. nov. and sp. nov., an alkaliphilic purple nonsulfur bacterium from African Rift Valley soda lakes.</title>
        <authorList>
            <person name="Milford A.D."/>
            <person name="Achenbach L.A."/>
            <person name="Jung D.O."/>
            <person name="Madigan M.T."/>
        </authorList>
    </citation>
    <scope>NUCLEOTIDE SEQUENCE [LARGE SCALE GENOMIC DNA]</scope>
    <source>
        <strain evidence="1 2">2376</strain>
    </source>
</reference>
<sequence length="54" mass="6049">MTTILAQIQDRLRKRAAYRRTVTELRNMPLATAIDLDLYPGDAEKIAARAVYGG</sequence>
<evidence type="ECO:0008006" key="3">
    <source>
        <dbReference type="Google" id="ProtNLM"/>
    </source>
</evidence>
<dbReference type="RefSeq" id="WP_179904074.1">
    <property type="nucleotide sequence ID" value="NZ_JACBXS010000001.1"/>
</dbReference>
<evidence type="ECO:0000313" key="2">
    <source>
        <dbReference type="Proteomes" id="UP000529417"/>
    </source>
</evidence>
<dbReference type="AlphaFoldDB" id="A0A7Z0HWD0"/>
<proteinExistence type="predicted"/>
<gene>
    <name evidence="1" type="ORF">HUK65_00055</name>
</gene>
<comment type="caution">
    <text evidence="1">The sequence shown here is derived from an EMBL/GenBank/DDBJ whole genome shotgun (WGS) entry which is preliminary data.</text>
</comment>
<evidence type="ECO:0000313" key="1">
    <source>
        <dbReference type="EMBL" id="NYS23365.1"/>
    </source>
</evidence>
<dbReference type="Proteomes" id="UP000529417">
    <property type="component" value="Unassembled WGS sequence"/>
</dbReference>
<keyword evidence="2" id="KW-1185">Reference proteome</keyword>
<name>A0A7Z0HWD0_9RHOB</name>
<dbReference type="EMBL" id="JACBXS010000001">
    <property type="protein sequence ID" value="NYS23365.1"/>
    <property type="molecule type" value="Genomic_DNA"/>
</dbReference>
<accession>A0A7Z0HWD0</accession>
<organism evidence="1 2">
    <name type="scientific">Rhabdonatronobacter sediminivivens</name>
    <dbReference type="NCBI Taxonomy" id="2743469"/>
    <lineage>
        <taxon>Bacteria</taxon>
        <taxon>Pseudomonadati</taxon>
        <taxon>Pseudomonadota</taxon>
        <taxon>Alphaproteobacteria</taxon>
        <taxon>Rhodobacterales</taxon>
        <taxon>Paracoccaceae</taxon>
        <taxon>Rhabdonatronobacter</taxon>
    </lineage>
</organism>